<organism evidence="1 2">
    <name type="scientific">Diversispora epigaea</name>
    <dbReference type="NCBI Taxonomy" id="1348612"/>
    <lineage>
        <taxon>Eukaryota</taxon>
        <taxon>Fungi</taxon>
        <taxon>Fungi incertae sedis</taxon>
        <taxon>Mucoromycota</taxon>
        <taxon>Glomeromycotina</taxon>
        <taxon>Glomeromycetes</taxon>
        <taxon>Diversisporales</taxon>
        <taxon>Diversisporaceae</taxon>
        <taxon>Diversispora</taxon>
    </lineage>
</organism>
<proteinExistence type="predicted"/>
<name>A0A397IE97_9GLOM</name>
<dbReference type="OrthoDB" id="16729at2759"/>
<dbReference type="Pfam" id="PF07426">
    <property type="entry name" value="Dynactin_p22"/>
    <property type="match status" value="1"/>
</dbReference>
<dbReference type="PANTHER" id="PTHR28360">
    <property type="entry name" value="DYNACTIN SUBUNIT 3"/>
    <property type="match status" value="1"/>
</dbReference>
<gene>
    <name evidence="1" type="ORF">Glove_242g75</name>
</gene>
<sequence length="266" mass="29967">MESGEIVKRLSLLEDTKNSFLASIQHAKLNGWLNDDDSTGDDNIEVTEKLTPVDMVNAEETIIERQSLSTLEFRIHHLEKSIFGPDTVSYEALAYEKMKEQVTLLKRVDEIKKEFNSILRDETDGLKSYLEIYDQVSDLVSPFKDSALSLERAILTPESKAEIISSSAEELEKVAESLKQIDELQGIIDSAEFKGIDKLLPQVTPIETKHIDQVAKTNEVSARVTNLLDRYNGIINTLSEIFISWDHILSALDSNISALERAKERG</sequence>
<reference evidence="1 2" key="1">
    <citation type="submission" date="2018-08" db="EMBL/GenBank/DDBJ databases">
        <title>Genome and evolution of the arbuscular mycorrhizal fungus Diversispora epigaea (formerly Glomus versiforme) and its bacterial endosymbionts.</title>
        <authorList>
            <person name="Sun X."/>
            <person name="Fei Z."/>
            <person name="Harrison M."/>
        </authorList>
    </citation>
    <scope>NUCLEOTIDE SEQUENCE [LARGE SCALE GENOMIC DNA]</scope>
    <source>
        <strain evidence="1 2">IT104</strain>
    </source>
</reference>
<dbReference type="GO" id="GO:0061640">
    <property type="term" value="P:cytoskeleton-dependent cytokinesis"/>
    <property type="evidence" value="ECO:0007669"/>
    <property type="project" value="InterPro"/>
</dbReference>
<dbReference type="Proteomes" id="UP000266861">
    <property type="component" value="Unassembled WGS sequence"/>
</dbReference>
<evidence type="ECO:0000313" key="2">
    <source>
        <dbReference type="Proteomes" id="UP000266861"/>
    </source>
</evidence>
<accession>A0A397IE97</accession>
<dbReference type="PANTHER" id="PTHR28360:SF1">
    <property type="entry name" value="DYNACTIN SUBUNIT 3"/>
    <property type="match status" value="1"/>
</dbReference>
<dbReference type="AlphaFoldDB" id="A0A397IE97"/>
<dbReference type="STRING" id="1348612.A0A397IE97"/>
<evidence type="ECO:0000313" key="1">
    <source>
        <dbReference type="EMBL" id="RHZ72568.1"/>
    </source>
</evidence>
<dbReference type="EMBL" id="PQFF01000224">
    <property type="protein sequence ID" value="RHZ72568.1"/>
    <property type="molecule type" value="Genomic_DNA"/>
</dbReference>
<keyword evidence="2" id="KW-1185">Reference proteome</keyword>
<dbReference type="GO" id="GO:0005869">
    <property type="term" value="C:dynactin complex"/>
    <property type="evidence" value="ECO:0007669"/>
    <property type="project" value="InterPro"/>
</dbReference>
<comment type="caution">
    <text evidence="1">The sequence shown here is derived from an EMBL/GenBank/DDBJ whole genome shotgun (WGS) entry which is preliminary data.</text>
</comment>
<dbReference type="InterPro" id="IPR009991">
    <property type="entry name" value="DCTN3"/>
</dbReference>
<protein>
    <submittedName>
        <fullName evidence="1">Uncharacterized protein</fullName>
    </submittedName>
</protein>